<evidence type="ECO:0000256" key="11">
    <source>
        <dbReference type="ARBA" id="ARBA00023033"/>
    </source>
</evidence>
<keyword evidence="5 13" id="KW-0349">Heme</keyword>
<dbReference type="PANTHER" id="PTHR46300">
    <property type="entry name" value="P450, PUTATIVE (EUROFUNG)-RELATED-RELATED"/>
    <property type="match status" value="1"/>
</dbReference>
<keyword evidence="9 14" id="KW-0560">Oxidoreductase</keyword>
<comment type="similarity">
    <text evidence="4 14">Belongs to the cytochrome P450 family.</text>
</comment>
<keyword evidence="7 13" id="KW-0479">Metal-binding</keyword>
<evidence type="ECO:0000256" key="9">
    <source>
        <dbReference type="ARBA" id="ARBA00023002"/>
    </source>
</evidence>
<dbReference type="InterPro" id="IPR001128">
    <property type="entry name" value="Cyt_P450"/>
</dbReference>
<proteinExistence type="inferred from homology"/>
<dbReference type="Pfam" id="PF00067">
    <property type="entry name" value="p450"/>
    <property type="match status" value="1"/>
</dbReference>
<dbReference type="InterPro" id="IPR017972">
    <property type="entry name" value="Cyt_P450_CS"/>
</dbReference>
<evidence type="ECO:0000256" key="14">
    <source>
        <dbReference type="RuleBase" id="RU000461"/>
    </source>
</evidence>
<dbReference type="PANTHER" id="PTHR46300:SF2">
    <property type="entry name" value="CYTOCHROME P450 MONOOXYGENASE ALNH-RELATED"/>
    <property type="match status" value="1"/>
</dbReference>
<dbReference type="InterPro" id="IPR002401">
    <property type="entry name" value="Cyt_P450_E_grp-I"/>
</dbReference>
<feature type="chain" id="PRO_5040513331" evidence="15">
    <location>
        <begin position="18"/>
        <end position="509"/>
    </location>
</feature>
<evidence type="ECO:0000256" key="2">
    <source>
        <dbReference type="ARBA" id="ARBA00004370"/>
    </source>
</evidence>
<keyword evidence="15" id="KW-0732">Signal</keyword>
<evidence type="ECO:0000256" key="3">
    <source>
        <dbReference type="ARBA" id="ARBA00005179"/>
    </source>
</evidence>
<evidence type="ECO:0000313" key="17">
    <source>
        <dbReference type="Proteomes" id="UP000703269"/>
    </source>
</evidence>
<protein>
    <submittedName>
        <fullName evidence="16">Cytochrome P450</fullName>
    </submittedName>
</protein>
<comment type="pathway">
    <text evidence="3">Secondary metabolite biosynthesis.</text>
</comment>
<evidence type="ECO:0000256" key="1">
    <source>
        <dbReference type="ARBA" id="ARBA00001971"/>
    </source>
</evidence>
<feature type="binding site" description="axial binding residue" evidence="13">
    <location>
        <position position="435"/>
    </location>
    <ligand>
        <name>heme</name>
        <dbReference type="ChEBI" id="CHEBI:30413"/>
    </ligand>
    <ligandPart>
        <name>Fe</name>
        <dbReference type="ChEBI" id="CHEBI:18248"/>
    </ligandPart>
</feature>
<evidence type="ECO:0000313" key="16">
    <source>
        <dbReference type="EMBL" id="GJE96468.1"/>
    </source>
</evidence>
<dbReference type="GO" id="GO:0020037">
    <property type="term" value="F:heme binding"/>
    <property type="evidence" value="ECO:0007669"/>
    <property type="project" value="InterPro"/>
</dbReference>
<keyword evidence="8" id="KW-1133">Transmembrane helix</keyword>
<dbReference type="GO" id="GO:0004497">
    <property type="term" value="F:monooxygenase activity"/>
    <property type="evidence" value="ECO:0007669"/>
    <property type="project" value="UniProtKB-KW"/>
</dbReference>
<evidence type="ECO:0000256" key="15">
    <source>
        <dbReference type="SAM" id="SignalP"/>
    </source>
</evidence>
<feature type="signal peptide" evidence="15">
    <location>
        <begin position="1"/>
        <end position="17"/>
    </location>
</feature>
<comment type="subcellular location">
    <subcellularLocation>
        <location evidence="2">Membrane</location>
    </subcellularLocation>
</comment>
<keyword evidence="11 14" id="KW-0503">Monooxygenase</keyword>
<accession>A0A9P3GIC0</accession>
<comment type="caution">
    <text evidence="16">The sequence shown here is derived from an EMBL/GenBank/DDBJ whole genome shotgun (WGS) entry which is preliminary data.</text>
</comment>
<evidence type="ECO:0000256" key="8">
    <source>
        <dbReference type="ARBA" id="ARBA00022989"/>
    </source>
</evidence>
<evidence type="ECO:0000256" key="6">
    <source>
        <dbReference type="ARBA" id="ARBA00022692"/>
    </source>
</evidence>
<organism evidence="16 17">
    <name type="scientific">Phanerochaete sordida</name>
    <dbReference type="NCBI Taxonomy" id="48140"/>
    <lineage>
        <taxon>Eukaryota</taxon>
        <taxon>Fungi</taxon>
        <taxon>Dikarya</taxon>
        <taxon>Basidiomycota</taxon>
        <taxon>Agaricomycotina</taxon>
        <taxon>Agaricomycetes</taxon>
        <taxon>Polyporales</taxon>
        <taxon>Phanerochaetaceae</taxon>
        <taxon>Phanerochaete</taxon>
    </lineage>
</organism>
<dbReference type="GO" id="GO:0016020">
    <property type="term" value="C:membrane"/>
    <property type="evidence" value="ECO:0007669"/>
    <property type="project" value="UniProtKB-SubCell"/>
</dbReference>
<dbReference type="EMBL" id="BPQB01000060">
    <property type="protein sequence ID" value="GJE96468.1"/>
    <property type="molecule type" value="Genomic_DNA"/>
</dbReference>
<evidence type="ECO:0000256" key="13">
    <source>
        <dbReference type="PIRSR" id="PIRSR602401-1"/>
    </source>
</evidence>
<dbReference type="CDD" id="cd11065">
    <property type="entry name" value="CYP64-like"/>
    <property type="match status" value="1"/>
</dbReference>
<sequence length="509" mass="57330">MPAPSNALLALCAVAATFVIHQVAKKRHRYPPGPPRLPVVGNLFDFPASYSWLKFAEWARQYDSDIIHFDIFGIHFFVLNSADVVKEIFENRSQNYSDRVAAMMAQLTGWDRNWGIAPYGDGWRLRRRLFHQHFRPQAVTAMHGEIKKGACALVQMLLDDPRDFARTVRNVSGAVTLNILYAMDFDPHDDARMEAVDKALHSFMALIQPYLVNFIHPLRHIPSWFPGAGWKRQAAVWKKEVDALFEKPYYEIKAAAQAGTAKPCFATSLLSDNWDKLDDPEMNEVLISVLGTAYANSDTTIFTMRGFVRAMVLYPDVQRKAQEELDRVVGRDRLPDISDRDSLPYLAAVLKEVQRWRPIAPIAAPHMSSADDVYNGYFIPKGSIVIGNTWALLHDPTRYPDPDTFNPSRFLRADGTPDPAVPPPEEIWGYGRRACPGRYFAADAVWSYAAHVLAACTLAKPRDASGKEVEPTEEHEAATFLIPKHFEVSVMPRFDGAEKLVQAACEATE</sequence>
<comment type="cofactor">
    <cofactor evidence="1 13">
        <name>heme</name>
        <dbReference type="ChEBI" id="CHEBI:30413"/>
    </cofactor>
</comment>
<keyword evidence="10 13" id="KW-0408">Iron</keyword>
<dbReference type="InterPro" id="IPR050364">
    <property type="entry name" value="Cytochrome_P450_fung"/>
</dbReference>
<evidence type="ECO:0000256" key="10">
    <source>
        <dbReference type="ARBA" id="ARBA00023004"/>
    </source>
</evidence>
<dbReference type="GO" id="GO:0005506">
    <property type="term" value="F:iron ion binding"/>
    <property type="evidence" value="ECO:0007669"/>
    <property type="project" value="InterPro"/>
</dbReference>
<dbReference type="SUPFAM" id="SSF48264">
    <property type="entry name" value="Cytochrome P450"/>
    <property type="match status" value="1"/>
</dbReference>
<keyword evidence="12" id="KW-0472">Membrane</keyword>
<dbReference type="Gene3D" id="1.10.630.10">
    <property type="entry name" value="Cytochrome P450"/>
    <property type="match status" value="1"/>
</dbReference>
<evidence type="ECO:0000256" key="4">
    <source>
        <dbReference type="ARBA" id="ARBA00010617"/>
    </source>
</evidence>
<dbReference type="OrthoDB" id="2789670at2759"/>
<keyword evidence="17" id="KW-1185">Reference proteome</keyword>
<dbReference type="AlphaFoldDB" id="A0A9P3GIC0"/>
<evidence type="ECO:0000256" key="5">
    <source>
        <dbReference type="ARBA" id="ARBA00022617"/>
    </source>
</evidence>
<dbReference type="Proteomes" id="UP000703269">
    <property type="component" value="Unassembled WGS sequence"/>
</dbReference>
<dbReference type="InterPro" id="IPR036396">
    <property type="entry name" value="Cyt_P450_sf"/>
</dbReference>
<evidence type="ECO:0000256" key="7">
    <source>
        <dbReference type="ARBA" id="ARBA00022723"/>
    </source>
</evidence>
<keyword evidence="6" id="KW-0812">Transmembrane</keyword>
<name>A0A9P3GIC0_9APHY</name>
<gene>
    <name evidence="16" type="ORF">PsYK624_126650</name>
</gene>
<evidence type="ECO:0000256" key="12">
    <source>
        <dbReference type="ARBA" id="ARBA00023136"/>
    </source>
</evidence>
<reference evidence="16 17" key="1">
    <citation type="submission" date="2021-08" db="EMBL/GenBank/DDBJ databases">
        <title>Draft Genome Sequence of Phanerochaete sordida strain YK-624.</title>
        <authorList>
            <person name="Mori T."/>
            <person name="Dohra H."/>
            <person name="Suzuki T."/>
            <person name="Kawagishi H."/>
            <person name="Hirai H."/>
        </authorList>
    </citation>
    <scope>NUCLEOTIDE SEQUENCE [LARGE SCALE GENOMIC DNA]</scope>
    <source>
        <strain evidence="16 17">YK-624</strain>
    </source>
</reference>
<dbReference type="GO" id="GO:0016705">
    <property type="term" value="F:oxidoreductase activity, acting on paired donors, with incorporation or reduction of molecular oxygen"/>
    <property type="evidence" value="ECO:0007669"/>
    <property type="project" value="InterPro"/>
</dbReference>
<dbReference type="PROSITE" id="PS00086">
    <property type="entry name" value="CYTOCHROME_P450"/>
    <property type="match status" value="1"/>
</dbReference>
<dbReference type="PRINTS" id="PR00463">
    <property type="entry name" value="EP450I"/>
</dbReference>